<feature type="compositionally biased region" description="Basic and acidic residues" evidence="1">
    <location>
        <begin position="71"/>
        <end position="80"/>
    </location>
</feature>
<gene>
    <name evidence="2" type="ORF">CFN78_02725</name>
</gene>
<organism evidence="2 3">
    <name type="scientific">Amycolatopsis antarctica</name>
    <dbReference type="NCBI Taxonomy" id="1854586"/>
    <lineage>
        <taxon>Bacteria</taxon>
        <taxon>Bacillati</taxon>
        <taxon>Actinomycetota</taxon>
        <taxon>Actinomycetes</taxon>
        <taxon>Pseudonocardiales</taxon>
        <taxon>Pseudonocardiaceae</taxon>
        <taxon>Amycolatopsis</taxon>
    </lineage>
</organism>
<reference evidence="2 3" key="1">
    <citation type="submission" date="2017-07" db="EMBL/GenBank/DDBJ databases">
        <title>Amycolatopsis antarcticus sp. nov., isolated from the surface of an Antarcticus brown macroalga.</title>
        <authorList>
            <person name="Wang J."/>
            <person name="Leiva S."/>
            <person name="Huang J."/>
            <person name="Huang Y."/>
        </authorList>
    </citation>
    <scope>NUCLEOTIDE SEQUENCE [LARGE SCALE GENOMIC DNA]</scope>
    <source>
        <strain evidence="2 3">AU-G6</strain>
    </source>
</reference>
<sequence length="136" mass="14591">MDPRDRADALLSRARARGGFVVTPDNMTSPFDASNTQQIPRSVMNDLDDGETTAVVSSAVVASAVLESDGHHLAEAESTSRLDTPAQGIRRPAPGPRMPDPRDTPAEVNEIEELDGLIPTTTQRSRSTLSQRLDGI</sequence>
<dbReference type="OrthoDB" id="5187609at2"/>
<evidence type="ECO:0000256" key="1">
    <source>
        <dbReference type="SAM" id="MobiDB-lite"/>
    </source>
</evidence>
<evidence type="ECO:0000313" key="2">
    <source>
        <dbReference type="EMBL" id="OZM75100.1"/>
    </source>
</evidence>
<protein>
    <submittedName>
        <fullName evidence="2">Uncharacterized protein</fullName>
    </submittedName>
</protein>
<accession>A0A263D9E0</accession>
<keyword evidence="3" id="KW-1185">Reference proteome</keyword>
<feature type="region of interest" description="Disordered" evidence="1">
    <location>
        <begin position="71"/>
        <end position="136"/>
    </location>
</feature>
<evidence type="ECO:0000313" key="3">
    <source>
        <dbReference type="Proteomes" id="UP000242444"/>
    </source>
</evidence>
<feature type="compositionally biased region" description="Low complexity" evidence="1">
    <location>
        <begin position="120"/>
        <end position="136"/>
    </location>
</feature>
<comment type="caution">
    <text evidence="2">The sequence shown here is derived from an EMBL/GenBank/DDBJ whole genome shotgun (WGS) entry which is preliminary data.</text>
</comment>
<proteinExistence type="predicted"/>
<name>A0A263D9E0_9PSEU</name>
<dbReference type="InParanoid" id="A0A263D9E0"/>
<dbReference type="Proteomes" id="UP000242444">
    <property type="component" value="Unassembled WGS sequence"/>
</dbReference>
<dbReference type="AlphaFoldDB" id="A0A263D9E0"/>
<dbReference type="EMBL" id="NKYE01000001">
    <property type="protein sequence ID" value="OZM75100.1"/>
    <property type="molecule type" value="Genomic_DNA"/>
</dbReference>